<dbReference type="InParanoid" id="A0A059AH38"/>
<reference evidence="1" key="1">
    <citation type="submission" date="2013-07" db="EMBL/GenBank/DDBJ databases">
        <title>The genome of Eucalyptus grandis.</title>
        <authorList>
            <person name="Schmutz J."/>
            <person name="Hayes R."/>
            <person name="Myburg A."/>
            <person name="Tuskan G."/>
            <person name="Grattapaglia D."/>
            <person name="Rokhsar D.S."/>
        </authorList>
    </citation>
    <scope>NUCLEOTIDE SEQUENCE</scope>
    <source>
        <tissue evidence="1">Leaf extractions</tissue>
    </source>
</reference>
<sequence length="78" mass="8912">MAICAHGNYLYSLAHESCLEAYIRVDWHFVVNVLGFYTGFSSSSCCSFGSGEKRNQILHATWWLLDKSIYIRQNSTIT</sequence>
<dbReference type="AlphaFoldDB" id="A0A059AH38"/>
<dbReference type="Gramene" id="KCW53362">
    <property type="protein sequence ID" value="KCW53362"/>
    <property type="gene ID" value="EUGRSUZ_J02603"/>
</dbReference>
<proteinExistence type="predicted"/>
<organism evidence="1">
    <name type="scientific">Eucalyptus grandis</name>
    <name type="common">Flooded gum</name>
    <dbReference type="NCBI Taxonomy" id="71139"/>
    <lineage>
        <taxon>Eukaryota</taxon>
        <taxon>Viridiplantae</taxon>
        <taxon>Streptophyta</taxon>
        <taxon>Embryophyta</taxon>
        <taxon>Tracheophyta</taxon>
        <taxon>Spermatophyta</taxon>
        <taxon>Magnoliopsida</taxon>
        <taxon>eudicotyledons</taxon>
        <taxon>Gunneridae</taxon>
        <taxon>Pentapetalae</taxon>
        <taxon>rosids</taxon>
        <taxon>malvids</taxon>
        <taxon>Myrtales</taxon>
        <taxon>Myrtaceae</taxon>
        <taxon>Myrtoideae</taxon>
        <taxon>Eucalypteae</taxon>
        <taxon>Eucalyptus</taxon>
    </lineage>
</organism>
<accession>A0A059AH38</accession>
<name>A0A059AH38_EUCGR</name>
<evidence type="ECO:0000313" key="1">
    <source>
        <dbReference type="EMBL" id="KCW53362.1"/>
    </source>
</evidence>
<protein>
    <submittedName>
        <fullName evidence="1">Uncharacterized protein</fullName>
    </submittedName>
</protein>
<gene>
    <name evidence="1" type="ORF">EUGRSUZ_J02603</name>
</gene>
<dbReference type="EMBL" id="KK198762">
    <property type="protein sequence ID" value="KCW53362.1"/>
    <property type="molecule type" value="Genomic_DNA"/>
</dbReference>